<accession>A0A0F0L7H7</accession>
<dbReference type="InterPro" id="IPR039420">
    <property type="entry name" value="WalR-like"/>
</dbReference>
<dbReference type="PATRIC" id="fig|82380.11.peg.3335"/>
<evidence type="ECO:0000313" key="4">
    <source>
        <dbReference type="Proteomes" id="UP000033640"/>
    </source>
</evidence>
<evidence type="ECO:0000259" key="2">
    <source>
        <dbReference type="PROSITE" id="PS50043"/>
    </source>
</evidence>
<dbReference type="InterPro" id="IPR000792">
    <property type="entry name" value="Tscrpt_reg_LuxR_C"/>
</dbReference>
<evidence type="ECO:0000256" key="1">
    <source>
        <dbReference type="ARBA" id="ARBA00023125"/>
    </source>
</evidence>
<dbReference type="CDD" id="cd06170">
    <property type="entry name" value="LuxR_C_like"/>
    <property type="match status" value="1"/>
</dbReference>
<dbReference type="InterPro" id="IPR036388">
    <property type="entry name" value="WH-like_DNA-bd_sf"/>
</dbReference>
<dbReference type="AlphaFoldDB" id="A0A0F0L7H7"/>
<dbReference type="SUPFAM" id="SSF46894">
    <property type="entry name" value="C-terminal effector domain of the bipartite response regulators"/>
    <property type="match status" value="1"/>
</dbReference>
<dbReference type="Gene3D" id="1.10.10.10">
    <property type="entry name" value="Winged helix-like DNA-binding domain superfamily/Winged helix DNA-binding domain"/>
    <property type="match status" value="1"/>
</dbReference>
<dbReference type="SMART" id="SM00421">
    <property type="entry name" value="HTH_LUXR"/>
    <property type="match status" value="1"/>
</dbReference>
<dbReference type="InterPro" id="IPR016032">
    <property type="entry name" value="Sig_transdc_resp-reg_C-effctor"/>
</dbReference>
<dbReference type="Pfam" id="PF00196">
    <property type="entry name" value="GerE"/>
    <property type="match status" value="1"/>
</dbReference>
<dbReference type="PRINTS" id="PR00038">
    <property type="entry name" value="HTHLUXR"/>
</dbReference>
<dbReference type="GO" id="GO:0003677">
    <property type="term" value="F:DNA binding"/>
    <property type="evidence" value="ECO:0007669"/>
    <property type="project" value="UniProtKB-KW"/>
</dbReference>
<dbReference type="PROSITE" id="PS00622">
    <property type="entry name" value="HTH_LUXR_1"/>
    <property type="match status" value="1"/>
</dbReference>
<dbReference type="Proteomes" id="UP000033640">
    <property type="component" value="Unassembled WGS sequence"/>
</dbReference>
<protein>
    <submittedName>
        <fullName evidence="3">Transcriptional regulatory protein LiaR</fullName>
    </submittedName>
</protein>
<name>A0A0F0L7H7_9MICO</name>
<evidence type="ECO:0000313" key="3">
    <source>
        <dbReference type="EMBL" id="KJL28235.1"/>
    </source>
</evidence>
<dbReference type="PANTHER" id="PTHR43214">
    <property type="entry name" value="TWO-COMPONENT RESPONSE REGULATOR"/>
    <property type="match status" value="1"/>
</dbReference>
<sequence>MEPLLDELLTARLSCAPHVLSALARQLNDDCSAIVQVAGTLTAAQRHGIGALPVPLPGVPAISDAFRTLKLAPKDRELLLALALSLDDRLAPILEFDGRSAAEVAAGPLGVHTVIRAGSIRFADPRLAIWVQSTTTAGQQAAAHRRLSAVFDAYGDRMHRDWHRARASLQRGPESAPALIRSARELTGAGRPLRALRLAGEAAVHATGAELDMAELTAGVAAAAAGLSEDASARLGGLFPAGAERFRVQALSALICAQALQQGTVPDPAPAAFAPRTDDGDGWFAWSRAAAFAAILSAERGDRRRMRLWLDALHEGCARVGAGGALRDSAVELSWLLIGDPQADPDEARGAEPPSDRIVRALRAALEDDIDGALRVLAADGPGAPAAPDPLLAGFEHSPVVRAYLAVTEVLLLFWRGDVDLARDRMIAASFHLPVAIPFAGLGVVLARRLDMAVLGELGPVSRALSAALPTQVRIDLLVDRSIRSSLAGAFDDAESARRLWLDLGAPQSGFAVPGIDEGPSTRIDGRRRRVLRPPGMVLAADLRRRAASMTESGWRVQRQEIREGLRGVQSAFERATVETTLGVQCAIRDDHEAGRSHLRAAIGLFEISGASAWVRSVRDRLESWDRLGDPDAQPSDDMSACRRAWSELLTTRELEVAMLAVGGATNREISETFRVSVRTVEVHLGRVFAKLDVRSRVELTVLAHRTNRHS</sequence>
<dbReference type="PROSITE" id="PS50043">
    <property type="entry name" value="HTH_LUXR_2"/>
    <property type="match status" value="1"/>
</dbReference>
<keyword evidence="1" id="KW-0238">DNA-binding</keyword>
<gene>
    <name evidence="3" type="primary">liaR_4</name>
    <name evidence="3" type="ORF">RS83_03305</name>
</gene>
<feature type="domain" description="HTH luxR-type" evidence="2">
    <location>
        <begin position="643"/>
        <end position="708"/>
    </location>
</feature>
<comment type="caution">
    <text evidence="3">The sequence shown here is derived from an EMBL/GenBank/DDBJ whole genome shotgun (WGS) entry which is preliminary data.</text>
</comment>
<dbReference type="EMBL" id="JYIW01000026">
    <property type="protein sequence ID" value="KJL28235.1"/>
    <property type="molecule type" value="Genomic_DNA"/>
</dbReference>
<reference evidence="3 4" key="1">
    <citation type="submission" date="2015-02" db="EMBL/GenBank/DDBJ databases">
        <title>Draft genome sequences of ten Microbacterium spp. with emphasis on heavy metal contaminated environments.</title>
        <authorList>
            <person name="Corretto E."/>
        </authorList>
    </citation>
    <scope>NUCLEOTIDE SEQUENCE [LARGE SCALE GENOMIC DNA]</scope>
    <source>
        <strain evidence="3 4">BEL4b</strain>
    </source>
</reference>
<proteinExistence type="predicted"/>
<dbReference type="GO" id="GO:0006355">
    <property type="term" value="P:regulation of DNA-templated transcription"/>
    <property type="evidence" value="ECO:0007669"/>
    <property type="project" value="InterPro"/>
</dbReference>
<organism evidence="3 4">
    <name type="scientific">Microbacterium oxydans</name>
    <dbReference type="NCBI Taxonomy" id="82380"/>
    <lineage>
        <taxon>Bacteria</taxon>
        <taxon>Bacillati</taxon>
        <taxon>Actinomycetota</taxon>
        <taxon>Actinomycetes</taxon>
        <taxon>Micrococcales</taxon>
        <taxon>Microbacteriaceae</taxon>
        <taxon>Microbacterium</taxon>
    </lineage>
</organism>